<dbReference type="Proteomes" id="UP000017700">
    <property type="component" value="Chromosome"/>
</dbReference>
<reference evidence="2 3" key="1">
    <citation type="journal article" date="2013" name="Genome Announc.">
        <title>Draft genome sequence of Serratia sp. strain ATCC 39006, a model bacterium for analysis of the biosynthesis and regulation of prodigiosin, a carbapenem, and gas vesicles.</title>
        <authorList>
            <person name="Fineran P.C."/>
            <person name="Iglesias Cans M.C."/>
            <person name="Ramsay J.P."/>
            <person name="Wilf N.M."/>
            <person name="Cossyleon D."/>
            <person name="McNeil M.B."/>
            <person name="Williamson N.R."/>
            <person name="Monson R.E."/>
            <person name="Becher S.A."/>
            <person name="Stanton J.A."/>
            <person name="Brugger K."/>
            <person name="Brown S.D."/>
            <person name="Salmond G.P."/>
        </authorList>
    </citation>
    <scope>NUCLEOTIDE SEQUENCE [LARGE SCALE GENOMIC DNA]</scope>
    <source>
        <strain evidence="2">ATCC 39006</strain>
        <strain evidence="3">ATCC 39006 / SC 11482</strain>
    </source>
</reference>
<sequence length="73" mass="8217">MVSGSLFSDGSVLATASFFFSRYRLARSASDNAVPVRGRPRPRCDRFRSKFVVVGIGRHREDMVLIILRDASR</sequence>
<reference evidence="1 4" key="3">
    <citation type="submission" date="2017-11" db="EMBL/GenBank/DDBJ databases">
        <title>Complete genome sequence of Serratia sp. ATCC 39006 LacA.</title>
        <authorList>
            <person name="Hampton H.G."/>
            <person name="Jackson S.A."/>
            <person name="Jauregui R."/>
            <person name="Poulter G.T.M."/>
            <person name="Salmond G.P.C."/>
            <person name="Fineran P.C."/>
        </authorList>
    </citation>
    <scope>NUCLEOTIDE SEQUENCE [LARGE SCALE GENOMIC DNA]</scope>
    <source>
        <strain evidence="1 4">ATCC 39006</strain>
    </source>
</reference>
<evidence type="ECO:0000313" key="4">
    <source>
        <dbReference type="Proteomes" id="UP000233778"/>
    </source>
</evidence>
<dbReference type="Proteomes" id="UP000233778">
    <property type="component" value="Chromosome"/>
</dbReference>
<gene>
    <name evidence="1" type="ORF">CWC46_19865</name>
    <name evidence="2" type="ORF">Ser39006_019865</name>
</gene>
<dbReference type="KEGG" id="sera:Ser39006_019865"/>
<accession>A0A2I5TBA5</accession>
<dbReference type="EMBL" id="CP025085">
    <property type="protein sequence ID" value="AUH01858.1"/>
    <property type="molecule type" value="Genomic_DNA"/>
</dbReference>
<keyword evidence="3" id="KW-1185">Reference proteome</keyword>
<evidence type="ECO:0000313" key="3">
    <source>
        <dbReference type="Proteomes" id="UP000017700"/>
    </source>
</evidence>
<dbReference type="AlphaFoldDB" id="A0A2I5TBA5"/>
<reference evidence="2" key="4">
    <citation type="submission" date="2017-11" db="EMBL/GenBank/DDBJ databases">
        <title>Complete genome sequence of Serratia sp. ATCC 39006.</title>
        <authorList>
            <person name="Hampton H.G."/>
            <person name="Jackson S.A."/>
            <person name="Jauregui R."/>
            <person name="Poulter G.T.M."/>
            <person name="Salmond G.P.C."/>
            <person name="Fineran P.C."/>
        </authorList>
    </citation>
    <scope>NUCLEOTIDE SEQUENCE</scope>
    <source>
        <strain evidence="2">ATCC 39006</strain>
    </source>
</reference>
<dbReference type="KEGG" id="serq:CWC46_19865"/>
<evidence type="ECO:0000313" key="2">
    <source>
        <dbReference type="EMBL" id="AUH06181.1"/>
    </source>
</evidence>
<name>A0A2I5TBA5_SERS3</name>
<dbReference type="EMBL" id="CP025084">
    <property type="protein sequence ID" value="AUH06181.1"/>
    <property type="molecule type" value="Genomic_DNA"/>
</dbReference>
<protein>
    <submittedName>
        <fullName evidence="2">Uncharacterized protein</fullName>
    </submittedName>
</protein>
<proteinExistence type="predicted"/>
<organism evidence="2 3">
    <name type="scientific">Serratia sp. (strain ATCC 39006)</name>
    <name type="common">Prodigiosinella confusarubida</name>
    <dbReference type="NCBI Taxonomy" id="104623"/>
    <lineage>
        <taxon>Bacteria</taxon>
        <taxon>Pseudomonadati</taxon>
        <taxon>Pseudomonadota</taxon>
        <taxon>Gammaproteobacteria</taxon>
        <taxon>Enterobacterales</taxon>
        <taxon>Pectobacteriaceae</taxon>
        <taxon>Prodigiosinella</taxon>
    </lineage>
</organism>
<evidence type="ECO:0000313" key="1">
    <source>
        <dbReference type="EMBL" id="AUH01858.1"/>
    </source>
</evidence>
<reference evidence="2" key="2">
    <citation type="submission" date="2013-09" db="EMBL/GenBank/DDBJ databases">
        <authorList>
            <person name="Wang G."/>
            <person name="Yang Y."/>
            <person name="Su Y."/>
        </authorList>
    </citation>
    <scope>NUCLEOTIDE SEQUENCE</scope>
    <source>
        <strain evidence="2">ATCC 39006</strain>
    </source>
</reference>